<dbReference type="EMBL" id="KL626673">
    <property type="protein sequence ID" value="KER17982.1"/>
    <property type="molecule type" value="Genomic_DNA"/>
</dbReference>
<proteinExistence type="predicted"/>
<dbReference type="KEGG" id="ovi:T265_16377"/>
<keyword evidence="2" id="KW-1185">Reference proteome</keyword>
<dbReference type="RefSeq" id="XP_009178271.1">
    <property type="nucleotide sequence ID" value="XM_009180007.1"/>
</dbReference>
<evidence type="ECO:0000313" key="1">
    <source>
        <dbReference type="EMBL" id="KER17982.1"/>
    </source>
</evidence>
<accession>A0A074YXR4</accession>
<evidence type="ECO:0000313" key="2">
    <source>
        <dbReference type="Proteomes" id="UP000054324"/>
    </source>
</evidence>
<reference evidence="1 2" key="1">
    <citation type="submission" date="2013-11" db="EMBL/GenBank/DDBJ databases">
        <title>Opisthorchis viverrini - life in the bile duct.</title>
        <authorList>
            <person name="Young N.D."/>
            <person name="Nagarajan N."/>
            <person name="Lin S.J."/>
            <person name="Korhonen P.K."/>
            <person name="Jex A.R."/>
            <person name="Hall R.S."/>
            <person name="Safavi-Hemami H."/>
            <person name="Kaewkong W."/>
            <person name="Bertrand D."/>
            <person name="Gao S."/>
            <person name="Seet Q."/>
            <person name="Wongkham S."/>
            <person name="Teh B.T."/>
            <person name="Wongkham C."/>
            <person name="Intapan P.M."/>
            <person name="Maleewong W."/>
            <person name="Yang X."/>
            <person name="Hu M."/>
            <person name="Wang Z."/>
            <person name="Hofmann A."/>
            <person name="Sternberg P.W."/>
            <person name="Tan P."/>
            <person name="Wang J."/>
            <person name="Gasser R.B."/>
        </authorList>
    </citation>
    <scope>NUCLEOTIDE SEQUENCE [LARGE SCALE GENOMIC DNA]</scope>
</reference>
<protein>
    <submittedName>
        <fullName evidence="1">Uncharacterized protein</fullName>
    </submittedName>
</protein>
<dbReference type="AlphaFoldDB" id="A0A074YXR4"/>
<dbReference type="Proteomes" id="UP000054324">
    <property type="component" value="Unassembled WGS sequence"/>
</dbReference>
<dbReference type="CTD" id="20330542"/>
<feature type="non-terminal residue" evidence="1">
    <location>
        <position position="66"/>
    </location>
</feature>
<dbReference type="GeneID" id="20330542"/>
<sequence length="66" mass="7542">MNLTLNFVFAIESHICQKRGYKRRHRPRATGALLLPITDRITNEINSFLEVSRPLIIRASSSPYGT</sequence>
<name>A0A074YXR4_OPIVI</name>
<gene>
    <name evidence="1" type="ORF">T265_16377</name>
</gene>
<organism evidence="1 2">
    <name type="scientific">Opisthorchis viverrini</name>
    <name type="common">Southeast Asian liver fluke</name>
    <dbReference type="NCBI Taxonomy" id="6198"/>
    <lineage>
        <taxon>Eukaryota</taxon>
        <taxon>Metazoa</taxon>
        <taxon>Spiralia</taxon>
        <taxon>Lophotrochozoa</taxon>
        <taxon>Platyhelminthes</taxon>
        <taxon>Trematoda</taxon>
        <taxon>Digenea</taxon>
        <taxon>Opisthorchiida</taxon>
        <taxon>Opisthorchiata</taxon>
        <taxon>Opisthorchiidae</taxon>
        <taxon>Opisthorchis</taxon>
    </lineage>
</organism>